<dbReference type="RefSeq" id="XP_065657801.1">
    <property type="nucleotide sequence ID" value="XM_065801729.1"/>
</dbReference>
<evidence type="ECO:0000313" key="15">
    <source>
        <dbReference type="RefSeq" id="XP_065657804.1"/>
    </source>
</evidence>
<dbReference type="RefSeq" id="XP_065657792.1">
    <property type="nucleotide sequence ID" value="XM_065801720.1"/>
</dbReference>
<dbReference type="RefSeq" id="XP_065657791.1">
    <property type="nucleotide sequence ID" value="XM_065801719.1"/>
</dbReference>
<evidence type="ECO:0000313" key="16">
    <source>
        <dbReference type="RefSeq" id="XP_065657805.1"/>
    </source>
</evidence>
<evidence type="ECO:0000313" key="13">
    <source>
        <dbReference type="RefSeq" id="XP_065657802.1"/>
    </source>
</evidence>
<evidence type="ECO:0000313" key="4">
    <source>
        <dbReference type="RefSeq" id="XP_065657792.1"/>
    </source>
</evidence>
<evidence type="ECO:0000313" key="8">
    <source>
        <dbReference type="RefSeq" id="XP_065657796.1"/>
    </source>
</evidence>
<dbReference type="RefSeq" id="XP_065657802.1">
    <property type="nucleotide sequence ID" value="XM_065801730.1"/>
</dbReference>
<evidence type="ECO:0000313" key="11">
    <source>
        <dbReference type="RefSeq" id="XP_065657800.1"/>
    </source>
</evidence>
<dbReference type="InterPro" id="IPR011989">
    <property type="entry name" value="ARM-like"/>
</dbReference>
<dbReference type="RefSeq" id="XP_065657808.1">
    <property type="nucleotide sequence ID" value="XM_065801736.1"/>
</dbReference>
<proteinExistence type="predicted"/>
<dbReference type="RefSeq" id="XP_065657806.1">
    <property type="nucleotide sequence ID" value="XM_065801734.1"/>
</dbReference>
<dbReference type="RefSeq" id="XP_065657803.1">
    <property type="nucleotide sequence ID" value="XM_065801731.1"/>
</dbReference>
<evidence type="ECO:0000313" key="12">
    <source>
        <dbReference type="RefSeq" id="XP_065657801.1"/>
    </source>
</evidence>
<evidence type="ECO:0000313" key="18">
    <source>
        <dbReference type="RefSeq" id="XP_065657807.1"/>
    </source>
</evidence>
<evidence type="ECO:0000313" key="5">
    <source>
        <dbReference type="RefSeq" id="XP_065657793.1"/>
    </source>
</evidence>
<keyword evidence="1" id="KW-1185">Reference proteome</keyword>
<reference evidence="2 3" key="1">
    <citation type="submission" date="2025-05" db="UniProtKB">
        <authorList>
            <consortium name="RefSeq"/>
        </authorList>
    </citation>
    <scope>IDENTIFICATION</scope>
</reference>
<dbReference type="RefSeq" id="XP_065657805.1">
    <property type="nucleotide sequence ID" value="XM_065801733.1"/>
</dbReference>
<evidence type="ECO:0000313" key="1">
    <source>
        <dbReference type="Proteomes" id="UP001652625"/>
    </source>
</evidence>
<evidence type="ECO:0000313" key="2">
    <source>
        <dbReference type="RefSeq" id="XP_065657790.1"/>
    </source>
</evidence>
<dbReference type="GeneID" id="136082432"/>
<name>A0ABM4C861_HYDVU</name>
<evidence type="ECO:0000313" key="7">
    <source>
        <dbReference type="RefSeq" id="XP_065657795.1"/>
    </source>
</evidence>
<dbReference type="RefSeq" id="XP_065657798.1">
    <property type="nucleotide sequence ID" value="XM_065801726.1"/>
</dbReference>
<accession>A0ABM4C861</accession>
<dbReference type="RefSeq" id="XP_065657794.1">
    <property type="nucleotide sequence ID" value="XM_065801722.1"/>
</dbReference>
<dbReference type="Proteomes" id="UP001652625">
    <property type="component" value="Chromosome 07"/>
</dbReference>
<dbReference type="RefSeq" id="XP_065657790.1">
    <property type="nucleotide sequence ID" value="XM_065801718.1"/>
</dbReference>
<dbReference type="RefSeq" id="XP_065657796.1">
    <property type="nucleotide sequence ID" value="XM_065801724.1"/>
</dbReference>
<dbReference type="RefSeq" id="XP_065657807.1">
    <property type="nucleotide sequence ID" value="XM_065801735.1"/>
</dbReference>
<protein>
    <submittedName>
        <fullName evidence="2 3">Cytoskeleton-associated protein 5-A-like isoform X1</fullName>
    </submittedName>
</protein>
<evidence type="ECO:0000313" key="14">
    <source>
        <dbReference type="RefSeq" id="XP_065657803.1"/>
    </source>
</evidence>
<evidence type="ECO:0000313" key="3">
    <source>
        <dbReference type="RefSeq" id="XP_065657791.1"/>
    </source>
</evidence>
<evidence type="ECO:0000313" key="17">
    <source>
        <dbReference type="RefSeq" id="XP_065657806.1"/>
    </source>
</evidence>
<evidence type="ECO:0000313" key="19">
    <source>
        <dbReference type="RefSeq" id="XP_065657808.1"/>
    </source>
</evidence>
<evidence type="ECO:0000313" key="10">
    <source>
        <dbReference type="RefSeq" id="XP_065657798.1"/>
    </source>
</evidence>
<evidence type="ECO:0000313" key="9">
    <source>
        <dbReference type="RefSeq" id="XP_065657797.1"/>
    </source>
</evidence>
<sequence length="201" mass="22461">MKAQLADNNKVLVQLTISICKQLVESGGNGMIRHMATILPALIGTFTDAKPALFNLAEEALDAWHSKIGFVPFLDGEILFTSLQIQNPNLRATSIPPKSSGGGRKKDFMEDDGPPIILKVGKAQRIKDEKALKVLKWNFTIPRDEFLDQLKEQMMPCFSPSMHAKFFHKDFKFLIEALSILISCVTEYSEAVIKSLDIILK</sequence>
<dbReference type="Gene3D" id="1.25.10.10">
    <property type="entry name" value="Leucine-rich Repeat Variant"/>
    <property type="match status" value="2"/>
</dbReference>
<evidence type="ECO:0000313" key="6">
    <source>
        <dbReference type="RefSeq" id="XP_065657794.1"/>
    </source>
</evidence>
<dbReference type="RefSeq" id="XP_065657795.1">
    <property type="nucleotide sequence ID" value="XM_065801723.1"/>
</dbReference>
<dbReference type="RefSeq" id="XP_065657800.1">
    <property type="nucleotide sequence ID" value="XM_065801728.1"/>
</dbReference>
<dbReference type="RefSeq" id="XP_065657804.1">
    <property type="nucleotide sequence ID" value="XM_065801732.1"/>
</dbReference>
<gene>
    <name evidence="2 3 4 5 6 7 8 9 10 11 12 13 14 15 16 17 18 19" type="primary">LOC136082432</name>
</gene>
<dbReference type="RefSeq" id="XP_065657797.1">
    <property type="nucleotide sequence ID" value="XM_065801725.1"/>
</dbReference>
<dbReference type="InterPro" id="IPR045110">
    <property type="entry name" value="XMAP215"/>
</dbReference>
<dbReference type="RefSeq" id="XP_065657793.1">
    <property type="nucleotide sequence ID" value="XM_065801721.1"/>
</dbReference>
<organism evidence="1 2">
    <name type="scientific">Hydra vulgaris</name>
    <name type="common">Hydra</name>
    <name type="synonym">Hydra attenuata</name>
    <dbReference type="NCBI Taxonomy" id="6087"/>
    <lineage>
        <taxon>Eukaryota</taxon>
        <taxon>Metazoa</taxon>
        <taxon>Cnidaria</taxon>
        <taxon>Hydrozoa</taxon>
        <taxon>Hydroidolina</taxon>
        <taxon>Anthoathecata</taxon>
        <taxon>Aplanulata</taxon>
        <taxon>Hydridae</taxon>
        <taxon>Hydra</taxon>
    </lineage>
</organism>
<dbReference type="PANTHER" id="PTHR12609">
    <property type="entry name" value="MICROTUBULE ASSOCIATED PROTEIN XMAP215"/>
    <property type="match status" value="1"/>
</dbReference>